<dbReference type="Pfam" id="PF00625">
    <property type="entry name" value="Guanylate_kin"/>
    <property type="match status" value="1"/>
</dbReference>
<dbReference type="SUPFAM" id="SSF52540">
    <property type="entry name" value="P-loop containing nucleoside triphosphate hydrolases"/>
    <property type="match status" value="1"/>
</dbReference>
<comment type="similarity">
    <text evidence="2">Belongs to the guanylate kinase family.</text>
</comment>
<comment type="function">
    <text evidence="1">Essential for recycling GMP and indirectly, cGMP.</text>
</comment>
<dbReference type="InterPro" id="IPR008145">
    <property type="entry name" value="GK/Ca_channel_bsu"/>
</dbReference>
<proteinExistence type="inferred from homology"/>
<dbReference type="PANTHER" id="PTHR23117:SF13">
    <property type="entry name" value="GUANYLATE KINASE"/>
    <property type="match status" value="1"/>
</dbReference>
<dbReference type="InterPro" id="IPR027417">
    <property type="entry name" value="P-loop_NTPase"/>
</dbReference>
<name>A0A0R1HTC7_9LACO</name>
<dbReference type="EMBL" id="AZDI01000003">
    <property type="protein sequence ID" value="KRK45927.1"/>
    <property type="molecule type" value="Genomic_DNA"/>
</dbReference>
<dbReference type="AlphaFoldDB" id="A0A0R1HTC7"/>
<evidence type="ECO:0000256" key="1">
    <source>
        <dbReference type="ARBA" id="ARBA00003531"/>
    </source>
</evidence>
<evidence type="ECO:0000256" key="5">
    <source>
        <dbReference type="ARBA" id="ARBA00048594"/>
    </source>
</evidence>
<protein>
    <submittedName>
        <fullName evidence="7">Guanylate kinase</fullName>
    </submittedName>
</protein>
<evidence type="ECO:0000256" key="2">
    <source>
        <dbReference type="ARBA" id="ARBA00005790"/>
    </source>
</evidence>
<evidence type="ECO:0000256" key="4">
    <source>
        <dbReference type="ARBA" id="ARBA00022777"/>
    </source>
</evidence>
<evidence type="ECO:0000256" key="3">
    <source>
        <dbReference type="ARBA" id="ARBA00022679"/>
    </source>
</evidence>
<keyword evidence="8" id="KW-1185">Reference proteome</keyword>
<dbReference type="Gene3D" id="3.40.50.300">
    <property type="entry name" value="P-loop containing nucleotide triphosphate hydrolases"/>
    <property type="match status" value="1"/>
</dbReference>
<dbReference type="PATRIC" id="fig|1423719.4.peg.903"/>
<sequence>MQKRIFVITGAPGTGKTTIRDYLTEHFSAKKVITHTTRQPRDNEKNGRDYYFESNETFFNFHYLEHVEYDRHYYGSSREAIDVAWSDSENATIVLDTAGAITYSTELPKETVILYLCVSDTQILKDRLTKRGDTAKNRSLRLDSGEAKRDMELPTDLEGIAHIIINDDLNDAKKQINGLIASLDKG</sequence>
<keyword evidence="3" id="KW-0808">Transferase</keyword>
<dbReference type="InterPro" id="IPR008144">
    <property type="entry name" value="Guanylate_kin-like_dom"/>
</dbReference>
<dbReference type="GO" id="GO:0005829">
    <property type="term" value="C:cytosol"/>
    <property type="evidence" value="ECO:0007669"/>
    <property type="project" value="TreeGrafter"/>
</dbReference>
<evidence type="ECO:0000313" key="7">
    <source>
        <dbReference type="EMBL" id="KRK45927.1"/>
    </source>
</evidence>
<feature type="domain" description="Guanylate kinase-like" evidence="6">
    <location>
        <begin position="3"/>
        <end position="181"/>
    </location>
</feature>
<accession>A0A0R1HTC7</accession>
<organism evidence="7 8">
    <name type="scientific">Dellaglioa algida DSM 15638</name>
    <dbReference type="NCBI Taxonomy" id="1423719"/>
    <lineage>
        <taxon>Bacteria</taxon>
        <taxon>Bacillati</taxon>
        <taxon>Bacillota</taxon>
        <taxon>Bacilli</taxon>
        <taxon>Lactobacillales</taxon>
        <taxon>Lactobacillaceae</taxon>
        <taxon>Dellaglioa</taxon>
    </lineage>
</organism>
<dbReference type="PROSITE" id="PS50052">
    <property type="entry name" value="GUANYLATE_KINASE_2"/>
    <property type="match status" value="1"/>
</dbReference>
<keyword evidence="4 7" id="KW-0418">Kinase</keyword>
<evidence type="ECO:0000259" key="6">
    <source>
        <dbReference type="PROSITE" id="PS50052"/>
    </source>
</evidence>
<reference evidence="7 8" key="1">
    <citation type="journal article" date="2015" name="Genome Announc.">
        <title>Expanding the biotechnology potential of lactobacilli through comparative genomics of 213 strains and associated genera.</title>
        <authorList>
            <person name="Sun Z."/>
            <person name="Harris H.M."/>
            <person name="McCann A."/>
            <person name="Guo C."/>
            <person name="Argimon S."/>
            <person name="Zhang W."/>
            <person name="Yang X."/>
            <person name="Jeffery I.B."/>
            <person name="Cooney J.C."/>
            <person name="Kagawa T.F."/>
            <person name="Liu W."/>
            <person name="Song Y."/>
            <person name="Salvetti E."/>
            <person name="Wrobel A."/>
            <person name="Rasinkangas P."/>
            <person name="Parkhill J."/>
            <person name="Rea M.C."/>
            <person name="O'Sullivan O."/>
            <person name="Ritari J."/>
            <person name="Douillard F.P."/>
            <person name="Paul Ross R."/>
            <person name="Yang R."/>
            <person name="Briner A.E."/>
            <person name="Felis G.E."/>
            <person name="de Vos W.M."/>
            <person name="Barrangou R."/>
            <person name="Klaenhammer T.R."/>
            <person name="Caufield P.W."/>
            <person name="Cui Y."/>
            <person name="Zhang H."/>
            <person name="O'Toole P.W."/>
        </authorList>
    </citation>
    <scope>NUCLEOTIDE SEQUENCE [LARGE SCALE GENOMIC DNA]</scope>
    <source>
        <strain evidence="7 8">DSM 15638</strain>
    </source>
</reference>
<comment type="catalytic activity">
    <reaction evidence="5">
        <text>GMP + ATP = GDP + ADP</text>
        <dbReference type="Rhea" id="RHEA:20780"/>
        <dbReference type="ChEBI" id="CHEBI:30616"/>
        <dbReference type="ChEBI" id="CHEBI:58115"/>
        <dbReference type="ChEBI" id="CHEBI:58189"/>
        <dbReference type="ChEBI" id="CHEBI:456216"/>
        <dbReference type="EC" id="2.7.4.8"/>
    </reaction>
</comment>
<gene>
    <name evidence="7" type="ORF">FC66_GL000887</name>
</gene>
<dbReference type="RefSeq" id="WP_057973957.1">
    <property type="nucleotide sequence ID" value="NZ_AZDI01000003.1"/>
</dbReference>
<dbReference type="Proteomes" id="UP000051450">
    <property type="component" value="Unassembled WGS sequence"/>
</dbReference>
<dbReference type="STRING" id="1423719.FC66_GL000887"/>
<dbReference type="PANTHER" id="PTHR23117">
    <property type="entry name" value="GUANYLATE KINASE-RELATED"/>
    <property type="match status" value="1"/>
</dbReference>
<evidence type="ECO:0000313" key="8">
    <source>
        <dbReference type="Proteomes" id="UP000051450"/>
    </source>
</evidence>
<dbReference type="GO" id="GO:0004385">
    <property type="term" value="F:GMP kinase activity"/>
    <property type="evidence" value="ECO:0007669"/>
    <property type="project" value="UniProtKB-EC"/>
</dbReference>
<dbReference type="SMART" id="SM00072">
    <property type="entry name" value="GuKc"/>
    <property type="match status" value="1"/>
</dbReference>
<dbReference type="OrthoDB" id="1033810at2"/>
<comment type="caution">
    <text evidence="7">The sequence shown here is derived from an EMBL/GenBank/DDBJ whole genome shotgun (WGS) entry which is preliminary data.</text>
</comment>